<keyword evidence="4" id="KW-1185">Reference proteome</keyword>
<dbReference type="SMART" id="SM00422">
    <property type="entry name" value="HTH_MERR"/>
    <property type="match status" value="2"/>
</dbReference>
<evidence type="ECO:0000256" key="1">
    <source>
        <dbReference type="ARBA" id="ARBA00023125"/>
    </source>
</evidence>
<evidence type="ECO:0000259" key="2">
    <source>
        <dbReference type="PROSITE" id="PS50937"/>
    </source>
</evidence>
<dbReference type="PROSITE" id="PS00552">
    <property type="entry name" value="HTH_MERR_1"/>
    <property type="match status" value="1"/>
</dbReference>
<dbReference type="InterPro" id="IPR047057">
    <property type="entry name" value="MerR_fam"/>
</dbReference>
<organism evidence="3 4">
    <name type="scientific">Pseudonocardia humida</name>
    <dbReference type="NCBI Taxonomy" id="2800819"/>
    <lineage>
        <taxon>Bacteria</taxon>
        <taxon>Bacillati</taxon>
        <taxon>Actinomycetota</taxon>
        <taxon>Actinomycetes</taxon>
        <taxon>Pseudonocardiales</taxon>
        <taxon>Pseudonocardiaceae</taxon>
        <taxon>Pseudonocardia</taxon>
    </lineage>
</organism>
<feature type="domain" description="HTH merR-type" evidence="2">
    <location>
        <begin position="1"/>
        <end position="48"/>
    </location>
</feature>
<keyword evidence="1" id="KW-0238">DNA-binding</keyword>
<dbReference type="PANTHER" id="PTHR30204">
    <property type="entry name" value="REDOX-CYCLING DRUG-SENSING TRANSCRIPTIONAL ACTIVATOR SOXR"/>
    <property type="match status" value="1"/>
</dbReference>
<dbReference type="InterPro" id="IPR009061">
    <property type="entry name" value="DNA-bd_dom_put_sf"/>
</dbReference>
<reference evidence="3" key="1">
    <citation type="submission" date="2021-04" db="EMBL/GenBank/DDBJ databases">
        <title>Pseudonocardia sp. nov., isolated from sandy soil of mangrove forest.</title>
        <authorList>
            <person name="Zan Z."/>
            <person name="Huang R."/>
            <person name="Liu W."/>
        </authorList>
    </citation>
    <scope>NUCLEOTIDE SEQUENCE</scope>
    <source>
        <strain evidence="3">S2-4</strain>
    </source>
</reference>
<protein>
    <submittedName>
        <fullName evidence="3">TioE family transcriptional regulator</fullName>
    </submittedName>
</protein>
<dbReference type="SUPFAM" id="SSF46955">
    <property type="entry name" value="Putative DNA-binding domain"/>
    <property type="match status" value="2"/>
</dbReference>
<dbReference type="PANTHER" id="PTHR30204:SF93">
    <property type="entry name" value="HTH MERR-TYPE DOMAIN-CONTAINING PROTEIN"/>
    <property type="match status" value="1"/>
</dbReference>
<gene>
    <name evidence="3" type="ORF">KDL28_27160</name>
</gene>
<evidence type="ECO:0000313" key="4">
    <source>
        <dbReference type="Proteomes" id="UP001165283"/>
    </source>
</evidence>
<evidence type="ECO:0000313" key="3">
    <source>
        <dbReference type="EMBL" id="MCO1658753.1"/>
    </source>
</evidence>
<sequence>MRPVDLAREHGLSTQAVRNYEADGVLAPSERTPSGYRVYRPHHADALRAFLALVPAHGHATATAIMRAVNGGDVDTALALVDDGHARLREDRETLAAVDRAVRALADRAAAPEAVPAGLLVGSLAHRLGVHPATLRKWERAGLVVPARDPRTGYRTYTTADVRDARLVHQLRRGGYPLAQIAPVVEQIRAAGGVEALTAALAGWRRRLTARGRAMLVAAAALAVCVPDDPDTAPGTWPPRPPGR</sequence>
<dbReference type="CDD" id="cd04773">
    <property type="entry name" value="HTH_TioE_rpt2"/>
    <property type="match status" value="1"/>
</dbReference>
<dbReference type="Pfam" id="PF13411">
    <property type="entry name" value="MerR_1"/>
    <property type="match status" value="1"/>
</dbReference>
<comment type="caution">
    <text evidence="3">The sequence shown here is derived from an EMBL/GenBank/DDBJ whole genome shotgun (WGS) entry which is preliminary data.</text>
</comment>
<dbReference type="Gene3D" id="1.10.1660.10">
    <property type="match status" value="2"/>
</dbReference>
<accession>A0ABT1A6V0</accession>
<dbReference type="Proteomes" id="UP001165283">
    <property type="component" value="Unassembled WGS sequence"/>
</dbReference>
<feature type="domain" description="HTH merR-type" evidence="2">
    <location>
        <begin position="118"/>
        <end position="187"/>
    </location>
</feature>
<proteinExistence type="predicted"/>
<dbReference type="PROSITE" id="PS50937">
    <property type="entry name" value="HTH_MERR_2"/>
    <property type="match status" value="2"/>
</dbReference>
<dbReference type="EMBL" id="JAGSOV010000059">
    <property type="protein sequence ID" value="MCO1658753.1"/>
    <property type="molecule type" value="Genomic_DNA"/>
</dbReference>
<dbReference type="InterPro" id="IPR000551">
    <property type="entry name" value="MerR-type_HTH_dom"/>
</dbReference>
<name>A0ABT1A6V0_9PSEU</name>
<dbReference type="Pfam" id="PF00376">
    <property type="entry name" value="MerR"/>
    <property type="match status" value="1"/>
</dbReference>